<gene>
    <name evidence="2" type="ordered locus">RBRH_03288</name>
</gene>
<dbReference type="OrthoDB" id="8855897at2"/>
<proteinExistence type="predicted"/>
<dbReference type="EMBL" id="FR687359">
    <property type="protein sequence ID" value="CBW74038.1"/>
    <property type="molecule type" value="Genomic_DNA"/>
</dbReference>
<evidence type="ECO:0000313" key="2">
    <source>
        <dbReference type="EMBL" id="CBW74038.1"/>
    </source>
</evidence>
<reference evidence="2 3" key="1">
    <citation type="journal article" date="2011" name="J. Bacteriol.">
        <title>Complete genome sequence of Burkholderia rhizoxinica, an endosymbiont of Rhizopus microsporus.</title>
        <authorList>
            <person name="Lackner G."/>
            <person name="Moebius N."/>
            <person name="Partida-Martinez L."/>
            <person name="Hertweck C."/>
        </authorList>
    </citation>
    <scope>NUCLEOTIDE SEQUENCE [LARGE SCALE GENOMIC DNA]</scope>
    <source>
        <strain evidence="3">DSM 19002 / CIP 109453 / HKI 454</strain>
    </source>
</reference>
<dbReference type="STRING" id="882378.RBRH_03288"/>
<evidence type="ECO:0000313" key="3">
    <source>
        <dbReference type="Proteomes" id="UP000007437"/>
    </source>
</evidence>
<accession>E5AMV7</accession>
<organism evidence="2 3">
    <name type="scientific">Mycetohabitans rhizoxinica (strain DSM 19002 / CIP 109453 / HKI 454)</name>
    <name type="common">Paraburkholderia rhizoxinica</name>
    <dbReference type="NCBI Taxonomy" id="882378"/>
    <lineage>
        <taxon>Bacteria</taxon>
        <taxon>Pseudomonadati</taxon>
        <taxon>Pseudomonadota</taxon>
        <taxon>Betaproteobacteria</taxon>
        <taxon>Burkholderiales</taxon>
        <taxon>Burkholderiaceae</taxon>
        <taxon>Mycetohabitans</taxon>
    </lineage>
</organism>
<dbReference type="Proteomes" id="UP000007437">
    <property type="component" value="Chromosome"/>
</dbReference>
<dbReference type="RefSeq" id="WP_013434272.1">
    <property type="nucleotide sequence ID" value="NC_014722.1"/>
</dbReference>
<dbReference type="AlphaFoldDB" id="E5AMV7"/>
<name>E5AMV7_MYCRK</name>
<dbReference type="HOGENOM" id="CLU_081508_0_0_4"/>
<dbReference type="eggNOG" id="COG3210">
    <property type="taxonomic scope" value="Bacteria"/>
</dbReference>
<dbReference type="KEGG" id="brh:RBRH_03288"/>
<feature type="region of interest" description="Disordered" evidence="1">
    <location>
        <begin position="219"/>
        <end position="240"/>
    </location>
</feature>
<evidence type="ECO:0000256" key="1">
    <source>
        <dbReference type="SAM" id="MobiDB-lite"/>
    </source>
</evidence>
<protein>
    <submittedName>
        <fullName evidence="2">Uncharacterized protein</fullName>
    </submittedName>
</protein>
<sequence length="240" mass="24721">MHQDASSRKDERKRIKRNIAPAYAAAHAGMTVGEATDRLAVQLLRQVDTAAASQGGWDQDASNYLNAYAAAHPGETIGKDQWGNAVPLFGIAAGYQRNDSTIFSANPQTTNPPLQLGLGAGGGYFAGLGQGLADTVSHPLDTLWGGIKGAYGLIMDPQGTAQQMQATRAVVVQVGEGNFKPSGEQVGQQLGATVIGTAVGIGAGKAATTIKGKAAQVADSHSTVQGENMPQTQQQGPTVL</sequence>